<dbReference type="SMART" id="SM00100">
    <property type="entry name" value="cNMP"/>
    <property type="match status" value="1"/>
</dbReference>
<evidence type="ECO:0000256" key="3">
    <source>
        <dbReference type="ARBA" id="ARBA00022553"/>
    </source>
</evidence>
<evidence type="ECO:0000256" key="1">
    <source>
        <dbReference type="ARBA" id="ARBA00000085"/>
    </source>
</evidence>
<evidence type="ECO:0000259" key="10">
    <source>
        <dbReference type="PROSITE" id="PS50109"/>
    </source>
</evidence>
<feature type="domain" description="Histidine kinase" evidence="10">
    <location>
        <begin position="156"/>
        <end position="362"/>
    </location>
</feature>
<gene>
    <name evidence="11" type="ORF">J0895_00410</name>
</gene>
<evidence type="ECO:0000259" key="9">
    <source>
        <dbReference type="PROSITE" id="PS50042"/>
    </source>
</evidence>
<dbReference type="SUPFAM" id="SSF47384">
    <property type="entry name" value="Homodimeric domain of signal transducing histidine kinase"/>
    <property type="match status" value="1"/>
</dbReference>
<evidence type="ECO:0000256" key="7">
    <source>
        <dbReference type="ARBA" id="ARBA00022840"/>
    </source>
</evidence>
<comment type="catalytic activity">
    <reaction evidence="1">
        <text>ATP + protein L-histidine = ADP + protein N-phospho-L-histidine.</text>
        <dbReference type="EC" id="2.7.13.3"/>
    </reaction>
</comment>
<dbReference type="CDD" id="cd00075">
    <property type="entry name" value="HATPase"/>
    <property type="match status" value="1"/>
</dbReference>
<accession>A0ABS3FKG2</accession>
<evidence type="ECO:0000256" key="4">
    <source>
        <dbReference type="ARBA" id="ARBA00022679"/>
    </source>
</evidence>
<dbReference type="InterPro" id="IPR003661">
    <property type="entry name" value="HisK_dim/P_dom"/>
</dbReference>
<dbReference type="SMART" id="SM00387">
    <property type="entry name" value="HATPase_c"/>
    <property type="match status" value="1"/>
</dbReference>
<evidence type="ECO:0000313" key="11">
    <source>
        <dbReference type="EMBL" id="MBO0347594.1"/>
    </source>
</evidence>
<keyword evidence="3" id="KW-0597">Phosphoprotein</keyword>
<dbReference type="SUPFAM" id="SSF51206">
    <property type="entry name" value="cAMP-binding domain-like"/>
    <property type="match status" value="1"/>
</dbReference>
<evidence type="ECO:0000313" key="12">
    <source>
        <dbReference type="Proteomes" id="UP000664844"/>
    </source>
</evidence>
<evidence type="ECO:0000256" key="2">
    <source>
        <dbReference type="ARBA" id="ARBA00012438"/>
    </source>
</evidence>
<dbReference type="EC" id="2.7.13.3" evidence="2"/>
<dbReference type="EMBL" id="JAFLQW010000012">
    <property type="protein sequence ID" value="MBO0347594.1"/>
    <property type="molecule type" value="Genomic_DNA"/>
</dbReference>
<proteinExistence type="predicted"/>
<dbReference type="Pfam" id="PF00027">
    <property type="entry name" value="cNMP_binding"/>
    <property type="match status" value="1"/>
</dbReference>
<dbReference type="Pfam" id="PF00512">
    <property type="entry name" value="HisKA"/>
    <property type="match status" value="1"/>
</dbReference>
<keyword evidence="4" id="KW-0808">Transferase</keyword>
<dbReference type="RefSeq" id="WP_207086174.1">
    <property type="nucleotide sequence ID" value="NZ_JAFLQW010000012.1"/>
</dbReference>
<dbReference type="InterPro" id="IPR000595">
    <property type="entry name" value="cNMP-bd_dom"/>
</dbReference>
<evidence type="ECO:0000256" key="8">
    <source>
        <dbReference type="ARBA" id="ARBA00023012"/>
    </source>
</evidence>
<dbReference type="Pfam" id="PF02518">
    <property type="entry name" value="HATPase_c"/>
    <property type="match status" value="1"/>
</dbReference>
<evidence type="ECO:0000256" key="6">
    <source>
        <dbReference type="ARBA" id="ARBA00022777"/>
    </source>
</evidence>
<dbReference type="PROSITE" id="PS00889">
    <property type="entry name" value="CNMP_BINDING_2"/>
    <property type="match status" value="1"/>
</dbReference>
<organism evidence="11 12">
    <name type="scientific">Phormidium pseudopriestleyi FRX01</name>
    <dbReference type="NCBI Taxonomy" id="1759528"/>
    <lineage>
        <taxon>Bacteria</taxon>
        <taxon>Bacillati</taxon>
        <taxon>Cyanobacteriota</taxon>
        <taxon>Cyanophyceae</taxon>
        <taxon>Oscillatoriophycideae</taxon>
        <taxon>Oscillatoriales</taxon>
        <taxon>Oscillatoriaceae</taxon>
        <taxon>Phormidium</taxon>
    </lineage>
</organism>
<reference evidence="11 12" key="1">
    <citation type="submission" date="2021-03" db="EMBL/GenBank/DDBJ databases">
        <title>Metabolic Capacity of the Antarctic Cyanobacterium Phormidium pseudopriestleyi that Sustains Oxygenic Photosynthesis in the Presence of Hydrogen Sulfide.</title>
        <authorList>
            <person name="Lumian J.E."/>
            <person name="Jungblut A.D."/>
            <person name="Dillon M.L."/>
            <person name="Hawes I."/>
            <person name="Doran P.T."/>
            <person name="Mackey T.J."/>
            <person name="Dick G.J."/>
            <person name="Grettenberger C.L."/>
            <person name="Sumner D.Y."/>
        </authorList>
    </citation>
    <scope>NUCLEOTIDE SEQUENCE [LARGE SCALE GENOMIC DNA]</scope>
    <source>
        <strain evidence="11 12">FRX01</strain>
    </source>
</reference>
<dbReference type="InterPro" id="IPR005467">
    <property type="entry name" value="His_kinase_dom"/>
</dbReference>
<dbReference type="PRINTS" id="PR00344">
    <property type="entry name" value="BCTRLSENSOR"/>
</dbReference>
<dbReference type="InterPro" id="IPR004358">
    <property type="entry name" value="Sig_transdc_His_kin-like_C"/>
</dbReference>
<keyword evidence="8" id="KW-0902">Two-component regulatory system</keyword>
<dbReference type="InterPro" id="IPR036097">
    <property type="entry name" value="HisK_dim/P_sf"/>
</dbReference>
<dbReference type="CDD" id="cd00038">
    <property type="entry name" value="CAP_ED"/>
    <property type="match status" value="1"/>
</dbReference>
<feature type="domain" description="Cyclic nucleotide-binding" evidence="9">
    <location>
        <begin position="8"/>
        <end position="111"/>
    </location>
</feature>
<protein>
    <recommendedName>
        <fullName evidence="2">histidine kinase</fullName>
        <ecNumber evidence="2">2.7.13.3</ecNumber>
    </recommendedName>
</protein>
<dbReference type="InterPro" id="IPR036890">
    <property type="entry name" value="HATPase_C_sf"/>
</dbReference>
<dbReference type="PROSITE" id="PS50042">
    <property type="entry name" value="CNMP_BINDING_3"/>
    <property type="match status" value="1"/>
</dbReference>
<keyword evidence="7" id="KW-0067">ATP-binding</keyword>
<dbReference type="PANTHER" id="PTHR43065:SF10">
    <property type="entry name" value="PEROXIDE STRESS-ACTIVATED HISTIDINE KINASE MAK3"/>
    <property type="match status" value="1"/>
</dbReference>
<dbReference type="PANTHER" id="PTHR43065">
    <property type="entry name" value="SENSOR HISTIDINE KINASE"/>
    <property type="match status" value="1"/>
</dbReference>
<dbReference type="CDD" id="cd00082">
    <property type="entry name" value="HisKA"/>
    <property type="match status" value="1"/>
</dbReference>
<dbReference type="Gene3D" id="2.60.120.10">
    <property type="entry name" value="Jelly Rolls"/>
    <property type="match status" value="1"/>
</dbReference>
<dbReference type="InterPro" id="IPR014710">
    <property type="entry name" value="RmlC-like_jellyroll"/>
</dbReference>
<dbReference type="SMART" id="SM00388">
    <property type="entry name" value="HisKA"/>
    <property type="match status" value="1"/>
</dbReference>
<dbReference type="Gene3D" id="1.10.287.130">
    <property type="match status" value="1"/>
</dbReference>
<dbReference type="Gene3D" id="3.30.565.10">
    <property type="entry name" value="Histidine kinase-like ATPase, C-terminal domain"/>
    <property type="match status" value="1"/>
</dbReference>
<dbReference type="InterPro" id="IPR018488">
    <property type="entry name" value="cNMP-bd_CS"/>
</dbReference>
<sequence>MDLESHRFISYFLPEQRPELCQSATIEKFPQGTVIFEENEKPDSLYLVLDGKIEFSKRGGLGQYQNVAWAEENDFFGEFGVLDGQPRSARAVACTPVTIAKIPRDRLMDILERSPGKVVLQLFHHIIHYLRLTTEQYVNQMVHKHKMMAVGEMANTIIHDFKSPFTGISLATSMLKDLHKDEETQEWCSLIQAQINQMLVMTEEILEFTRGNAVLNKKPINLAETLEKFQRLNFIYWNQFHIKFILNCDNIVLNADENKLMRVWQNLVGNAVEALDGQGGQIVMVATKLHRDALIKIADTGPGIPEAIQARLFDPFVTYGKRGGTGLGTAIALSIVEAHGGDITFESQAGKGTTFYIRLPLC</sequence>
<dbReference type="InterPro" id="IPR003594">
    <property type="entry name" value="HATPase_dom"/>
</dbReference>
<keyword evidence="12" id="KW-1185">Reference proteome</keyword>
<dbReference type="InterPro" id="IPR018490">
    <property type="entry name" value="cNMP-bd_dom_sf"/>
</dbReference>
<dbReference type="PROSITE" id="PS50109">
    <property type="entry name" value="HIS_KIN"/>
    <property type="match status" value="1"/>
</dbReference>
<dbReference type="Proteomes" id="UP000664844">
    <property type="component" value="Unassembled WGS sequence"/>
</dbReference>
<keyword evidence="5" id="KW-0547">Nucleotide-binding</keyword>
<dbReference type="SUPFAM" id="SSF55874">
    <property type="entry name" value="ATPase domain of HSP90 chaperone/DNA topoisomerase II/histidine kinase"/>
    <property type="match status" value="1"/>
</dbReference>
<comment type="caution">
    <text evidence="11">The sequence shown here is derived from an EMBL/GenBank/DDBJ whole genome shotgun (WGS) entry which is preliminary data.</text>
</comment>
<name>A0ABS3FKG2_9CYAN</name>
<keyword evidence="6" id="KW-0418">Kinase</keyword>
<evidence type="ECO:0000256" key="5">
    <source>
        <dbReference type="ARBA" id="ARBA00022741"/>
    </source>
</evidence>